<proteinExistence type="predicted"/>
<accession>A0A3M7S280</accession>
<organism evidence="1 2">
    <name type="scientific">Brachionus plicatilis</name>
    <name type="common">Marine rotifer</name>
    <name type="synonym">Brachionus muelleri</name>
    <dbReference type="NCBI Taxonomy" id="10195"/>
    <lineage>
        <taxon>Eukaryota</taxon>
        <taxon>Metazoa</taxon>
        <taxon>Spiralia</taxon>
        <taxon>Gnathifera</taxon>
        <taxon>Rotifera</taxon>
        <taxon>Eurotatoria</taxon>
        <taxon>Monogononta</taxon>
        <taxon>Pseudotrocha</taxon>
        <taxon>Ploima</taxon>
        <taxon>Brachionidae</taxon>
        <taxon>Brachionus</taxon>
    </lineage>
</organism>
<name>A0A3M7S280_BRAPC</name>
<sequence length="108" mass="13137">MFLLRISLTKNMKDLRLQMQYCYGNYFLMVCILEKIAEFWQSLEFFCTNLYNIISHCLLPRKIALRLGNFRRSYAILIFLLRDFNYLQNAMRFKKKDLGDYLFFCNNA</sequence>
<dbReference type="AlphaFoldDB" id="A0A3M7S280"/>
<dbReference type="EMBL" id="REGN01002152">
    <property type="protein sequence ID" value="RNA29923.1"/>
    <property type="molecule type" value="Genomic_DNA"/>
</dbReference>
<evidence type="ECO:0000313" key="2">
    <source>
        <dbReference type="Proteomes" id="UP000276133"/>
    </source>
</evidence>
<evidence type="ECO:0000313" key="1">
    <source>
        <dbReference type="EMBL" id="RNA29923.1"/>
    </source>
</evidence>
<keyword evidence="2" id="KW-1185">Reference proteome</keyword>
<comment type="caution">
    <text evidence="1">The sequence shown here is derived from an EMBL/GenBank/DDBJ whole genome shotgun (WGS) entry which is preliminary data.</text>
</comment>
<protein>
    <submittedName>
        <fullName evidence="1">Uncharacterized protein</fullName>
    </submittedName>
</protein>
<dbReference type="Proteomes" id="UP000276133">
    <property type="component" value="Unassembled WGS sequence"/>
</dbReference>
<reference evidence="1 2" key="1">
    <citation type="journal article" date="2018" name="Sci. Rep.">
        <title>Genomic signatures of local adaptation to the degree of environmental predictability in rotifers.</title>
        <authorList>
            <person name="Franch-Gras L."/>
            <person name="Hahn C."/>
            <person name="Garcia-Roger E.M."/>
            <person name="Carmona M.J."/>
            <person name="Serra M."/>
            <person name="Gomez A."/>
        </authorList>
    </citation>
    <scope>NUCLEOTIDE SEQUENCE [LARGE SCALE GENOMIC DNA]</scope>
    <source>
        <strain evidence="1">HYR1</strain>
    </source>
</reference>
<gene>
    <name evidence="1" type="ORF">BpHYR1_008450</name>
</gene>